<reference evidence="13" key="1">
    <citation type="submission" date="2021-01" db="UniProtKB">
        <authorList>
            <consortium name="EnsemblMetazoa"/>
        </authorList>
    </citation>
    <scope>IDENTIFICATION</scope>
</reference>
<dbReference type="Gene3D" id="1.10.287.770">
    <property type="entry name" value="YojJ-like"/>
    <property type="match status" value="1"/>
</dbReference>
<evidence type="ECO:0000256" key="1">
    <source>
        <dbReference type="ARBA" id="ARBA00004141"/>
    </source>
</evidence>
<keyword evidence="4 11" id="KW-0812">Transmembrane</keyword>
<evidence type="ECO:0000256" key="9">
    <source>
        <dbReference type="ARBA" id="ARBA00023201"/>
    </source>
</evidence>
<feature type="transmembrane region" description="Helical" evidence="12">
    <location>
        <begin position="470"/>
        <end position="497"/>
    </location>
</feature>
<keyword evidence="7 11" id="KW-0406">Ion transport</keyword>
<evidence type="ECO:0000256" key="11">
    <source>
        <dbReference type="RuleBase" id="RU000679"/>
    </source>
</evidence>
<evidence type="ECO:0000256" key="4">
    <source>
        <dbReference type="ARBA" id="ARBA00022692"/>
    </source>
</evidence>
<dbReference type="GO" id="GO:0005886">
    <property type="term" value="C:plasma membrane"/>
    <property type="evidence" value="ECO:0007669"/>
    <property type="project" value="TreeGrafter"/>
</dbReference>
<sequence length="501" mass="58423">MVNCFYNLIDFWKGLFKNSETKGNPRTDSMNGSANNYGVRNGNGRLELELLENIHEKNRSEGFTYVDRSLLEQNNNSKLNDDEDNYWHEIQLNRKMIIKKKIEEYVNTFTVHGLTKVFTGERVESAFWLVMLFGGILLSVVIVHGLVTKFLKHGIYTEIRSEITDENFFPSVTFCENQLLIDNYFSYCGVPPRVQHINHTVVCDYKMKYRQAPMNESRNKFWYNGLFNVTKCETWGGKKCANSDYFKTMKHFNHSCITWNYAGNLSDIYSHVDIEFEFKPPSWLNKDEVIIAVPHDHTIHEIDITNKVDIEPYKTYEIKLDKTEIKRLPHPFPSNCSNSKGEDIFPGRYTRRSCIESHNYIEMYKKCGDTLDYVRQFIPHAIKKRYKGNKTIKEAEMCIWRFGKGETQKTKNCAFPCTDLDLGVMPSFNERKKGKSQTKYRISLQYQRVDAYKVMEEKELYPWDQMACEIGGLIGLAIGASIISLVEVIVYAFLVIVNKVI</sequence>
<dbReference type="PANTHER" id="PTHR11690:SF300">
    <property type="entry name" value="PICKPOCKET PROTEIN 19"/>
    <property type="match status" value="1"/>
</dbReference>
<dbReference type="GO" id="GO:0015280">
    <property type="term" value="F:ligand-gated sodium channel activity"/>
    <property type="evidence" value="ECO:0007669"/>
    <property type="project" value="TreeGrafter"/>
</dbReference>
<comment type="subcellular location">
    <subcellularLocation>
        <location evidence="1">Membrane</location>
        <topology evidence="1">Multi-pass membrane protein</topology>
    </subcellularLocation>
</comment>
<evidence type="ECO:0000256" key="7">
    <source>
        <dbReference type="ARBA" id="ARBA00023065"/>
    </source>
</evidence>
<name>A0A7M5VDZ7_9CNID</name>
<evidence type="ECO:0000256" key="5">
    <source>
        <dbReference type="ARBA" id="ARBA00022989"/>
    </source>
</evidence>
<dbReference type="Pfam" id="PF00858">
    <property type="entry name" value="ASC"/>
    <property type="match status" value="1"/>
</dbReference>
<evidence type="ECO:0000256" key="8">
    <source>
        <dbReference type="ARBA" id="ARBA00023136"/>
    </source>
</evidence>
<evidence type="ECO:0000256" key="10">
    <source>
        <dbReference type="ARBA" id="ARBA00023303"/>
    </source>
</evidence>
<keyword evidence="14" id="KW-1185">Reference proteome</keyword>
<comment type="similarity">
    <text evidence="11">Belongs to the amiloride-sensitive sodium channel (TC 1.A.6) family.</text>
</comment>
<feature type="transmembrane region" description="Helical" evidence="12">
    <location>
        <begin position="126"/>
        <end position="147"/>
    </location>
</feature>
<dbReference type="PANTHER" id="PTHR11690">
    <property type="entry name" value="AMILORIDE-SENSITIVE SODIUM CHANNEL-RELATED"/>
    <property type="match status" value="1"/>
</dbReference>
<dbReference type="Proteomes" id="UP000594262">
    <property type="component" value="Unplaced"/>
</dbReference>
<keyword evidence="2 11" id="KW-0813">Transport</keyword>
<evidence type="ECO:0000256" key="6">
    <source>
        <dbReference type="ARBA" id="ARBA00023053"/>
    </source>
</evidence>
<evidence type="ECO:0000313" key="14">
    <source>
        <dbReference type="Proteomes" id="UP000594262"/>
    </source>
</evidence>
<dbReference type="InterPro" id="IPR001873">
    <property type="entry name" value="ENaC"/>
</dbReference>
<proteinExistence type="inferred from homology"/>
<evidence type="ECO:0000256" key="2">
    <source>
        <dbReference type="ARBA" id="ARBA00022448"/>
    </source>
</evidence>
<evidence type="ECO:0000256" key="3">
    <source>
        <dbReference type="ARBA" id="ARBA00022461"/>
    </source>
</evidence>
<accession>A0A7M5VDZ7</accession>
<dbReference type="OrthoDB" id="6020332at2759"/>
<protein>
    <submittedName>
        <fullName evidence="13">Uncharacterized protein</fullName>
    </submittedName>
</protein>
<keyword evidence="5 12" id="KW-1133">Transmembrane helix</keyword>
<keyword evidence="9 11" id="KW-0739">Sodium transport</keyword>
<evidence type="ECO:0000256" key="12">
    <source>
        <dbReference type="SAM" id="Phobius"/>
    </source>
</evidence>
<dbReference type="EnsemblMetazoa" id="CLYHEMT009179.2">
    <property type="protein sequence ID" value="CLYHEMP009179.2"/>
    <property type="gene ID" value="CLYHEMG009179"/>
</dbReference>
<keyword evidence="6" id="KW-0915">Sodium</keyword>
<keyword evidence="8 12" id="KW-0472">Membrane</keyword>
<evidence type="ECO:0000313" key="13">
    <source>
        <dbReference type="EnsemblMetazoa" id="CLYHEMP009179.2"/>
    </source>
</evidence>
<keyword evidence="10 11" id="KW-0407">Ion channel</keyword>
<dbReference type="AlphaFoldDB" id="A0A7M5VDZ7"/>
<keyword evidence="3 11" id="KW-0894">Sodium channel</keyword>
<organism evidence="13 14">
    <name type="scientific">Clytia hemisphaerica</name>
    <dbReference type="NCBI Taxonomy" id="252671"/>
    <lineage>
        <taxon>Eukaryota</taxon>
        <taxon>Metazoa</taxon>
        <taxon>Cnidaria</taxon>
        <taxon>Hydrozoa</taxon>
        <taxon>Hydroidolina</taxon>
        <taxon>Leptothecata</taxon>
        <taxon>Obeliida</taxon>
        <taxon>Clytiidae</taxon>
        <taxon>Clytia</taxon>
    </lineage>
</organism>